<name>A0ABZ2YBK5_9BACT</name>
<gene>
    <name evidence="2" type="ORF">QBE54_00295</name>
</gene>
<dbReference type="CDD" id="cd03143">
    <property type="entry name" value="A4_beta-galactosidase_middle_domain"/>
    <property type="match status" value="1"/>
</dbReference>
<protein>
    <submittedName>
        <fullName evidence="2">Glutamine amidotransferase</fullName>
    </submittedName>
</protein>
<feature type="domain" description="Putative glutamine amidotransferase" evidence="1">
    <location>
        <begin position="8"/>
        <end position="251"/>
    </location>
</feature>
<proteinExistence type="predicted"/>
<dbReference type="RefSeq" id="WP_369018365.1">
    <property type="nucleotide sequence ID" value="NZ_CP121689.1"/>
</dbReference>
<dbReference type="PANTHER" id="PTHR37947">
    <property type="entry name" value="BLL2462 PROTEIN"/>
    <property type="match status" value="1"/>
</dbReference>
<dbReference type="Proteomes" id="UP001461341">
    <property type="component" value="Chromosome"/>
</dbReference>
<evidence type="ECO:0000313" key="3">
    <source>
        <dbReference type="Proteomes" id="UP001461341"/>
    </source>
</evidence>
<keyword evidence="2" id="KW-0315">Glutamine amidotransferase</keyword>
<dbReference type="Pfam" id="PF07090">
    <property type="entry name" value="GATase1_like"/>
    <property type="match status" value="1"/>
</dbReference>
<keyword evidence="3" id="KW-1185">Reference proteome</keyword>
<sequence>MKNQETLKVLLVGETWIVSKFHIKGFDVVPLGGYEDFSIYFREALQKYADLEVDHLPNHLALSMFPQTLEELKKYDVLILSDVGRNTLTLYPDVFRVPMGKDKLTLIRDFVAKGGALVMCGGWMSFQGFRAMANYHGSPVEEALPVHIQTTDDRVETTEGVKPEILLPEHPALKGIPLREWPLFLGYNKLKAKVGAETIAKFGEDVFIAVWEYEKGRSMAFSSDMAPHWGTAFVNWQYYAQFWYQSLKWLAKR</sequence>
<reference evidence="2 3" key="1">
    <citation type="submission" date="2023-03" db="EMBL/GenBank/DDBJ databases">
        <title>Novel Species.</title>
        <authorList>
            <person name="Ma S."/>
        </authorList>
    </citation>
    <scope>NUCLEOTIDE SEQUENCE [LARGE SCALE GENOMIC DNA]</scope>
    <source>
        <strain evidence="2 3">B11</strain>
    </source>
</reference>
<organism evidence="2 3">
    <name type="scientific">Thermatribacter velox</name>
    <dbReference type="NCBI Taxonomy" id="3039681"/>
    <lineage>
        <taxon>Bacteria</taxon>
        <taxon>Pseudomonadati</taxon>
        <taxon>Atribacterota</taxon>
        <taxon>Atribacteria</taxon>
        <taxon>Atribacterales</taxon>
        <taxon>Thermatribacteraceae</taxon>
        <taxon>Thermatribacter</taxon>
    </lineage>
</organism>
<dbReference type="InterPro" id="IPR029062">
    <property type="entry name" value="Class_I_gatase-like"/>
</dbReference>
<dbReference type="PANTHER" id="PTHR37947:SF1">
    <property type="entry name" value="BLL2462 PROTEIN"/>
    <property type="match status" value="1"/>
</dbReference>
<dbReference type="InterPro" id="IPR010768">
    <property type="entry name" value="GATase1-like"/>
</dbReference>
<evidence type="ECO:0000313" key="2">
    <source>
        <dbReference type="EMBL" id="WZL76207.1"/>
    </source>
</evidence>
<accession>A0ABZ2YBK5</accession>
<dbReference type="EMBL" id="CP121689">
    <property type="protein sequence ID" value="WZL76207.1"/>
    <property type="molecule type" value="Genomic_DNA"/>
</dbReference>
<dbReference type="Gene3D" id="3.40.50.880">
    <property type="match status" value="1"/>
</dbReference>
<evidence type="ECO:0000259" key="1">
    <source>
        <dbReference type="Pfam" id="PF07090"/>
    </source>
</evidence>
<dbReference type="SUPFAM" id="SSF52317">
    <property type="entry name" value="Class I glutamine amidotransferase-like"/>
    <property type="match status" value="1"/>
</dbReference>